<gene>
    <name evidence="1" type="ORF">AVEN_85482_1</name>
</gene>
<keyword evidence="2" id="KW-1185">Reference proteome</keyword>
<sequence>MGGVPLCRRPDSSNVKLTSGVVSGFTPVNSAREEFRCIRENMTNCLATDSETLRTFAHAPGGVIVLKIGGKVKNEGRCLHLTELDLTKTPEMRSYDSLSDTPFLCKIVQKW</sequence>
<organism evidence="1 2">
    <name type="scientific">Araneus ventricosus</name>
    <name type="common">Orbweaver spider</name>
    <name type="synonym">Epeira ventricosa</name>
    <dbReference type="NCBI Taxonomy" id="182803"/>
    <lineage>
        <taxon>Eukaryota</taxon>
        <taxon>Metazoa</taxon>
        <taxon>Ecdysozoa</taxon>
        <taxon>Arthropoda</taxon>
        <taxon>Chelicerata</taxon>
        <taxon>Arachnida</taxon>
        <taxon>Araneae</taxon>
        <taxon>Araneomorphae</taxon>
        <taxon>Entelegynae</taxon>
        <taxon>Araneoidea</taxon>
        <taxon>Araneidae</taxon>
        <taxon>Araneus</taxon>
    </lineage>
</organism>
<dbReference type="Proteomes" id="UP000499080">
    <property type="component" value="Unassembled WGS sequence"/>
</dbReference>
<evidence type="ECO:0000313" key="2">
    <source>
        <dbReference type="Proteomes" id="UP000499080"/>
    </source>
</evidence>
<dbReference type="AlphaFoldDB" id="A0A4Y2PNL9"/>
<dbReference type="EMBL" id="BGPR01294786">
    <property type="protein sequence ID" value="GBN53528.1"/>
    <property type="molecule type" value="Genomic_DNA"/>
</dbReference>
<proteinExistence type="predicted"/>
<evidence type="ECO:0000313" key="1">
    <source>
        <dbReference type="EMBL" id="GBN53528.1"/>
    </source>
</evidence>
<protein>
    <submittedName>
        <fullName evidence="1">Uncharacterized protein</fullName>
    </submittedName>
</protein>
<comment type="caution">
    <text evidence="1">The sequence shown here is derived from an EMBL/GenBank/DDBJ whole genome shotgun (WGS) entry which is preliminary data.</text>
</comment>
<name>A0A4Y2PNL9_ARAVE</name>
<reference evidence="1 2" key="1">
    <citation type="journal article" date="2019" name="Sci. Rep.">
        <title>Orb-weaving spider Araneus ventricosus genome elucidates the spidroin gene catalogue.</title>
        <authorList>
            <person name="Kono N."/>
            <person name="Nakamura H."/>
            <person name="Ohtoshi R."/>
            <person name="Moran D.A.P."/>
            <person name="Shinohara A."/>
            <person name="Yoshida Y."/>
            <person name="Fujiwara M."/>
            <person name="Mori M."/>
            <person name="Tomita M."/>
            <person name="Arakawa K."/>
        </authorList>
    </citation>
    <scope>NUCLEOTIDE SEQUENCE [LARGE SCALE GENOMIC DNA]</scope>
</reference>
<accession>A0A4Y2PNL9</accession>